<accession>T1HKL5</accession>
<proteinExistence type="predicted"/>
<name>T1HKL5_RHOPR</name>
<organism evidence="2 3">
    <name type="scientific">Rhodnius prolixus</name>
    <name type="common">Triatomid bug</name>
    <dbReference type="NCBI Taxonomy" id="13249"/>
    <lineage>
        <taxon>Eukaryota</taxon>
        <taxon>Metazoa</taxon>
        <taxon>Ecdysozoa</taxon>
        <taxon>Arthropoda</taxon>
        <taxon>Hexapoda</taxon>
        <taxon>Insecta</taxon>
        <taxon>Pterygota</taxon>
        <taxon>Neoptera</taxon>
        <taxon>Paraneoptera</taxon>
        <taxon>Hemiptera</taxon>
        <taxon>Heteroptera</taxon>
        <taxon>Panheteroptera</taxon>
        <taxon>Cimicomorpha</taxon>
        <taxon>Reduviidae</taxon>
        <taxon>Triatominae</taxon>
        <taxon>Rhodnius</taxon>
    </lineage>
</organism>
<feature type="compositionally biased region" description="Basic and acidic residues" evidence="1">
    <location>
        <begin position="241"/>
        <end position="254"/>
    </location>
</feature>
<dbReference type="InParanoid" id="T1HKL5"/>
<evidence type="ECO:0000313" key="2">
    <source>
        <dbReference type="EnsemblMetazoa" id="RPRC004589-PA"/>
    </source>
</evidence>
<feature type="region of interest" description="Disordered" evidence="1">
    <location>
        <begin position="212"/>
        <end position="271"/>
    </location>
</feature>
<dbReference type="EnsemblMetazoa" id="RPRC004589-RA">
    <property type="protein sequence ID" value="RPRC004589-PA"/>
    <property type="gene ID" value="RPRC004589"/>
</dbReference>
<dbReference type="VEuPathDB" id="VectorBase:RPRC004589"/>
<dbReference type="HOGENOM" id="CLU_1028872_0_0_1"/>
<protein>
    <submittedName>
        <fullName evidence="2">Uncharacterized protein</fullName>
    </submittedName>
</protein>
<keyword evidence="3" id="KW-1185">Reference proteome</keyword>
<reference evidence="2" key="1">
    <citation type="submission" date="2015-05" db="UniProtKB">
        <authorList>
            <consortium name="EnsemblMetazoa"/>
        </authorList>
    </citation>
    <scope>IDENTIFICATION</scope>
</reference>
<dbReference type="EMBL" id="ACPB03015153">
    <property type="status" value="NOT_ANNOTATED_CDS"/>
    <property type="molecule type" value="Genomic_DNA"/>
</dbReference>
<feature type="compositionally biased region" description="Basic and acidic residues" evidence="1">
    <location>
        <begin position="212"/>
        <end position="223"/>
    </location>
</feature>
<evidence type="ECO:0000313" key="3">
    <source>
        <dbReference type="Proteomes" id="UP000015103"/>
    </source>
</evidence>
<sequence length="271" mass="31161">MERVVVGIGSDHRNVRNISTILEAQRSLLQKLSETKELISFDFTKFFEFVKKHYPECDDIIIKLVWSRLKECSNSISSNKIKANDTWNDNSVELIILSSDDEDSTVVSSFDEIDLKKSCVTSPAPKFKFSQFTELKSKYSMCRIENKRSHNALVIGASKIKLSREKKVLRNNGSNGEIKKTEKKYDKIEEKTSKNKTKLKEESKLKRSIRLEQKLSTDSPDHRTTKKKRDIKSDASSYSISKKDGIEIAKEKNANKKIKPFQKKSLTQTDI</sequence>
<dbReference type="AlphaFoldDB" id="T1HKL5"/>
<dbReference type="Proteomes" id="UP000015103">
    <property type="component" value="Unassembled WGS sequence"/>
</dbReference>
<evidence type="ECO:0000256" key="1">
    <source>
        <dbReference type="SAM" id="MobiDB-lite"/>
    </source>
</evidence>